<sequence length="293" mass="33546">MAAPAAHERAFGVTNIKSHIPLILDLDDHNYDAWRELFLTHCLTFDVLGHLDGSLLPANANDAAWYKRDGLVKLWIYGTLAPPLFRSSFQTGGTSRDIWLRVENQFRNNKEARAIQLDNELRTQEIGDRTIQEYCQKIKSLADLLTNVDAPVNDMTLVMYLLNGLNEKFDYIINVIKHKDPFPTFEIAKSMLEMEESRLKKTNRHTANHTDHSSSTTALTVATTSTNPRPSQQHQNHYNRGGNKRNKNRGGGRNNSQQVRPNYASWAAPPFWQGPFTSWPNYYGNWMPYQQQG</sequence>
<accession>R0HHU3</accession>
<organism evidence="2 3">
    <name type="scientific">Capsella rubella</name>
    <dbReference type="NCBI Taxonomy" id="81985"/>
    <lineage>
        <taxon>Eukaryota</taxon>
        <taxon>Viridiplantae</taxon>
        <taxon>Streptophyta</taxon>
        <taxon>Embryophyta</taxon>
        <taxon>Tracheophyta</taxon>
        <taxon>Spermatophyta</taxon>
        <taxon>Magnoliopsida</taxon>
        <taxon>eudicotyledons</taxon>
        <taxon>Gunneridae</taxon>
        <taxon>Pentapetalae</taxon>
        <taxon>rosids</taxon>
        <taxon>malvids</taxon>
        <taxon>Brassicales</taxon>
        <taxon>Brassicaceae</taxon>
        <taxon>Camelineae</taxon>
        <taxon>Capsella</taxon>
    </lineage>
</organism>
<feature type="non-terminal residue" evidence="2">
    <location>
        <position position="293"/>
    </location>
</feature>
<name>R0HHU3_9BRAS</name>
<dbReference type="OrthoDB" id="1097910at2759"/>
<reference evidence="3" key="1">
    <citation type="journal article" date="2013" name="Nat. Genet.">
        <title>The Capsella rubella genome and the genomic consequences of rapid mating system evolution.</title>
        <authorList>
            <person name="Slotte T."/>
            <person name="Hazzouri K.M."/>
            <person name="Agren J.A."/>
            <person name="Koenig D."/>
            <person name="Maumus F."/>
            <person name="Guo Y.L."/>
            <person name="Steige K."/>
            <person name="Platts A.E."/>
            <person name="Escobar J.S."/>
            <person name="Newman L.K."/>
            <person name="Wang W."/>
            <person name="Mandakova T."/>
            <person name="Vello E."/>
            <person name="Smith L.M."/>
            <person name="Henz S.R."/>
            <person name="Steffen J."/>
            <person name="Takuno S."/>
            <person name="Brandvain Y."/>
            <person name="Coop G."/>
            <person name="Andolfatto P."/>
            <person name="Hu T.T."/>
            <person name="Blanchette M."/>
            <person name="Clark R.M."/>
            <person name="Quesneville H."/>
            <person name="Nordborg M."/>
            <person name="Gaut B.S."/>
            <person name="Lysak M.A."/>
            <person name="Jenkins J."/>
            <person name="Grimwood J."/>
            <person name="Chapman J."/>
            <person name="Prochnik S."/>
            <person name="Shu S."/>
            <person name="Rokhsar D."/>
            <person name="Schmutz J."/>
            <person name="Weigel D."/>
            <person name="Wright S.I."/>
        </authorList>
    </citation>
    <scope>NUCLEOTIDE SEQUENCE [LARGE SCALE GENOMIC DNA]</scope>
    <source>
        <strain evidence="3">cv. Monte Gargano</strain>
    </source>
</reference>
<dbReference type="eggNOG" id="KOG0017">
    <property type="taxonomic scope" value="Eukaryota"/>
</dbReference>
<dbReference type="PANTHER" id="PTHR47481">
    <property type="match status" value="1"/>
</dbReference>
<protein>
    <recommendedName>
        <fullName evidence="4">Retrotransposon Copia-like N-terminal domain-containing protein</fullName>
    </recommendedName>
</protein>
<dbReference type="KEGG" id="crb:17889790"/>
<proteinExistence type="predicted"/>
<evidence type="ECO:0000256" key="1">
    <source>
        <dbReference type="SAM" id="MobiDB-lite"/>
    </source>
</evidence>
<evidence type="ECO:0000313" key="3">
    <source>
        <dbReference type="Proteomes" id="UP000029121"/>
    </source>
</evidence>
<feature type="compositionally biased region" description="Low complexity" evidence="1">
    <location>
        <begin position="213"/>
        <end position="226"/>
    </location>
</feature>
<dbReference type="Pfam" id="PF14223">
    <property type="entry name" value="Retrotran_gag_2"/>
    <property type="match status" value="1"/>
</dbReference>
<dbReference type="Proteomes" id="UP000029121">
    <property type="component" value="Unassembled WGS sequence"/>
</dbReference>
<feature type="region of interest" description="Disordered" evidence="1">
    <location>
        <begin position="198"/>
        <end position="259"/>
    </location>
</feature>
<feature type="compositionally biased region" description="Polar residues" evidence="1">
    <location>
        <begin position="227"/>
        <end position="238"/>
    </location>
</feature>
<keyword evidence="3" id="KW-1185">Reference proteome</keyword>
<dbReference type="PANTHER" id="PTHR47481:SF41">
    <property type="entry name" value="COPIA-LIKE POLYPROTEIN_RETROTRANSPOSON"/>
    <property type="match status" value="1"/>
</dbReference>
<dbReference type="EMBL" id="KB870808">
    <property type="protein sequence ID" value="EOA29259.1"/>
    <property type="molecule type" value="Genomic_DNA"/>
</dbReference>
<gene>
    <name evidence="2" type="ORF">CARUB_v10025533mg</name>
</gene>
<evidence type="ECO:0008006" key="4">
    <source>
        <dbReference type="Google" id="ProtNLM"/>
    </source>
</evidence>
<evidence type="ECO:0000313" key="2">
    <source>
        <dbReference type="EMBL" id="EOA29259.1"/>
    </source>
</evidence>
<dbReference type="AlphaFoldDB" id="R0HHU3"/>